<proteinExistence type="predicted"/>
<protein>
    <submittedName>
        <fullName evidence="3">Leucine Rich repeat-containing domain protein</fullName>
    </submittedName>
</protein>
<accession>A0A0R3SCT8</accession>
<dbReference type="Proteomes" id="UP000274504">
    <property type="component" value="Unassembled WGS sequence"/>
</dbReference>
<evidence type="ECO:0000313" key="2">
    <source>
        <dbReference type="Proteomes" id="UP000274504"/>
    </source>
</evidence>
<reference evidence="3" key="1">
    <citation type="submission" date="2017-02" db="UniProtKB">
        <authorList>
            <consortium name="WormBaseParasite"/>
        </authorList>
    </citation>
    <scope>IDENTIFICATION</scope>
</reference>
<sequence length="356" mass="40802">MVHMLKDICVRNIAENIDRLTTRCSDCLTPKLVWRTLHTSSFINAEAAGQILEELTLLLILQPEHLDLFSFRFVHLNSVDFDVRYIPIRLLNFLRHFTLRSIKIRHKGVNENLSEILRYQSEETLRNLKTLRVTNAITTSEDFMSLGVLTNLQNLDLSSTTLTNENLNIIVEEVPLLKWLNISTTRVLGDSGKPLWNLLTMENFNPENIEWNFSENLNIVKEFLNADFRVLSQDEKMIITANISRLQCLLNYAVKLGLPAEDVRALTENGKNSTFAYIHGDEGVFYIPSHPSNFRLHFVALGVLWRFLNNCPEAIKVFIQIGGVKICELFLKVGALCCWFNGKLNQSGSRPLVRRG</sequence>
<dbReference type="WBParaSite" id="HDID_0000242501-mRNA-1">
    <property type="protein sequence ID" value="HDID_0000242501-mRNA-1"/>
    <property type="gene ID" value="HDID_0000242501"/>
</dbReference>
<dbReference type="AlphaFoldDB" id="A0A0R3SCT8"/>
<dbReference type="EMBL" id="UYSG01000590">
    <property type="protein sequence ID" value="VDL19887.1"/>
    <property type="molecule type" value="Genomic_DNA"/>
</dbReference>
<gene>
    <name evidence="1" type="ORF">HDID_LOCUS2426</name>
</gene>
<dbReference type="Gene3D" id="3.80.10.10">
    <property type="entry name" value="Ribonuclease Inhibitor"/>
    <property type="match status" value="1"/>
</dbReference>
<reference evidence="1 2" key="2">
    <citation type="submission" date="2018-11" db="EMBL/GenBank/DDBJ databases">
        <authorList>
            <consortium name="Pathogen Informatics"/>
        </authorList>
    </citation>
    <scope>NUCLEOTIDE SEQUENCE [LARGE SCALE GENOMIC DNA]</scope>
</reference>
<dbReference type="STRING" id="6216.A0A0R3SCT8"/>
<evidence type="ECO:0000313" key="3">
    <source>
        <dbReference type="WBParaSite" id="HDID_0000242501-mRNA-1"/>
    </source>
</evidence>
<organism evidence="3">
    <name type="scientific">Hymenolepis diminuta</name>
    <name type="common">Rat tapeworm</name>
    <dbReference type="NCBI Taxonomy" id="6216"/>
    <lineage>
        <taxon>Eukaryota</taxon>
        <taxon>Metazoa</taxon>
        <taxon>Spiralia</taxon>
        <taxon>Lophotrochozoa</taxon>
        <taxon>Platyhelminthes</taxon>
        <taxon>Cestoda</taxon>
        <taxon>Eucestoda</taxon>
        <taxon>Cyclophyllidea</taxon>
        <taxon>Hymenolepididae</taxon>
        <taxon>Hymenolepis</taxon>
    </lineage>
</organism>
<name>A0A0R3SCT8_HYMDI</name>
<dbReference type="InterPro" id="IPR032675">
    <property type="entry name" value="LRR_dom_sf"/>
</dbReference>
<evidence type="ECO:0000313" key="1">
    <source>
        <dbReference type="EMBL" id="VDL19887.1"/>
    </source>
</evidence>
<dbReference type="SUPFAM" id="SSF52047">
    <property type="entry name" value="RNI-like"/>
    <property type="match status" value="1"/>
</dbReference>